<dbReference type="InterPro" id="IPR024077">
    <property type="entry name" value="Neurolysin/TOP_dom2"/>
</dbReference>
<comment type="similarity">
    <text evidence="1 7">Belongs to the peptidase M3 family.</text>
</comment>
<evidence type="ECO:0000256" key="4">
    <source>
        <dbReference type="ARBA" id="ARBA00022801"/>
    </source>
</evidence>
<dbReference type="InterPro" id="IPR045090">
    <property type="entry name" value="Pept_M3A_M3B"/>
</dbReference>
<evidence type="ECO:0000256" key="7">
    <source>
        <dbReference type="RuleBase" id="RU003435"/>
    </source>
</evidence>
<evidence type="ECO:0000313" key="10">
    <source>
        <dbReference type="Proteomes" id="UP001062263"/>
    </source>
</evidence>
<feature type="domain" description="Peptidase M3A/M3B catalytic" evidence="8">
    <location>
        <begin position="264"/>
        <end position="732"/>
    </location>
</feature>
<dbReference type="InterPro" id="IPR001567">
    <property type="entry name" value="Pept_M3A_M3B_dom"/>
</dbReference>
<dbReference type="PANTHER" id="PTHR43660">
    <property type="entry name" value="DIPEPTIDYL CARBOXYPEPTIDASE"/>
    <property type="match status" value="1"/>
</dbReference>
<evidence type="ECO:0000256" key="2">
    <source>
        <dbReference type="ARBA" id="ARBA00022670"/>
    </source>
</evidence>
<dbReference type="Gene3D" id="1.10.1370.40">
    <property type="match status" value="1"/>
</dbReference>
<keyword evidence="5 7" id="KW-0862">Zinc</keyword>
<reference evidence="9" key="1">
    <citation type="submission" date="2022-06" db="EMBL/GenBank/DDBJ databases">
        <title>Akkermansia biwalacus sp. nov., an anaerobic mucin-degrading bacterium isolated from human intestine.</title>
        <authorList>
            <person name="Kobayashi Y."/>
            <person name="Inoue S."/>
            <person name="Kawahara T."/>
            <person name="Kohda N."/>
        </authorList>
    </citation>
    <scope>NUCLEOTIDE SEQUENCE</scope>
    <source>
        <strain evidence="9">WON2089</strain>
    </source>
</reference>
<dbReference type="InterPro" id="IPR034005">
    <property type="entry name" value="M3A_DCP"/>
</dbReference>
<keyword evidence="3 7" id="KW-0479">Metal-binding</keyword>
<name>A0ABN6QII4_9BACT</name>
<evidence type="ECO:0000256" key="1">
    <source>
        <dbReference type="ARBA" id="ARBA00006040"/>
    </source>
</evidence>
<organism evidence="9 10">
    <name type="scientific">Akkermansia biwaensis</name>
    <dbReference type="NCBI Taxonomy" id="2946555"/>
    <lineage>
        <taxon>Bacteria</taxon>
        <taxon>Pseudomonadati</taxon>
        <taxon>Verrucomicrobiota</taxon>
        <taxon>Verrucomicrobiia</taxon>
        <taxon>Verrucomicrobiales</taxon>
        <taxon>Akkermansiaceae</taxon>
        <taxon>Akkermansia</taxon>
    </lineage>
</organism>
<evidence type="ECO:0000256" key="3">
    <source>
        <dbReference type="ARBA" id="ARBA00022723"/>
    </source>
</evidence>
<sequence>MNEGKAFIKVEHMLRIRLFRAFLPLILSSLVPCIAASPAHPFLDTSRPIRWSALAADRLQPDMKEAIRRAHEAVDRICRTAPEEITYENTFGALEEVNVSLTEPMAKAYALKSLCDSDSIRKAMDEATPLAVAFHSSLTKNQSLWNTLKTAHARLGDAVADPERKRYMELCMQSFRDNGADLPPGKRARLEVIDRELALCAQRFNNLYMDARKNWGWTVRDADALDGLSRTTLRQAAQEFRSRHPGETGPGWTFTLDSAAAGRVMEKVRSEKIRKDLWEHLQTLATDSYDTEPVVRQMLSLRSEKAQLCGYRTYSDYALQQSMAGNGEEAMRFVNGLLDRVKEPFFREMESLRQAKARLTGNKEVRLHPWDTAYYANLQAEERFRLDREELRHYFPLPRVMAGLFGVAEQLYGIRVTELPVRKPLTGISGPEKGGEAEVWNPDVRFFAIDDGKEERLGYFYLDIFARSNKRAGAWMSPLDAGAPPADGRPGKPRLGMVCLNVQKPADGEPVLLSHREVRILFHEFGHLLHLMFSRVSIPSLSGTNVPQDFVEVPSQFMENWCSHPDILRSFARHERTGQPIPEDMLRSLEESRGNTPAITLVSQLLYAKTDLAVHMEPERFAAGSLDDADSIVAGDLEYFKDCRQAGRLRTARHLFASSSGYASFYFSYRWAEVLDKDIFEAFEHSGLLNRETAGKFRKAILEKGFTVPPMQQFTDFMGRKPNMDAMLRKRRLTS</sequence>
<dbReference type="CDD" id="cd06456">
    <property type="entry name" value="M3A_DCP"/>
    <property type="match status" value="1"/>
</dbReference>
<dbReference type="Pfam" id="PF01432">
    <property type="entry name" value="Peptidase_M3"/>
    <property type="match status" value="1"/>
</dbReference>
<evidence type="ECO:0000259" key="8">
    <source>
        <dbReference type="Pfam" id="PF01432"/>
    </source>
</evidence>
<dbReference type="InterPro" id="IPR024079">
    <property type="entry name" value="MetalloPept_cat_dom_sf"/>
</dbReference>
<comment type="cofactor">
    <cofactor evidence="7">
        <name>Zn(2+)</name>
        <dbReference type="ChEBI" id="CHEBI:29105"/>
    </cofactor>
    <text evidence="7">Binds 1 zinc ion.</text>
</comment>
<dbReference type="EMBL" id="AP025943">
    <property type="protein sequence ID" value="BDL44365.1"/>
    <property type="molecule type" value="Genomic_DNA"/>
</dbReference>
<dbReference type="Gene3D" id="1.10.1370.10">
    <property type="entry name" value="Neurolysin, domain 3"/>
    <property type="match status" value="1"/>
</dbReference>
<keyword evidence="2 7" id="KW-0645">Protease</keyword>
<dbReference type="Gene3D" id="3.40.390.10">
    <property type="entry name" value="Collagenase (Catalytic Domain)"/>
    <property type="match status" value="1"/>
</dbReference>
<proteinExistence type="inferred from homology"/>
<gene>
    <name evidence="9" type="ORF">Abiwalacus_19390</name>
</gene>
<keyword evidence="10" id="KW-1185">Reference proteome</keyword>
<keyword evidence="6 7" id="KW-0482">Metalloprotease</keyword>
<dbReference type="SUPFAM" id="SSF55486">
    <property type="entry name" value="Metalloproteases ('zincins'), catalytic domain"/>
    <property type="match status" value="1"/>
</dbReference>
<evidence type="ECO:0000256" key="5">
    <source>
        <dbReference type="ARBA" id="ARBA00022833"/>
    </source>
</evidence>
<evidence type="ECO:0000256" key="6">
    <source>
        <dbReference type="ARBA" id="ARBA00023049"/>
    </source>
</evidence>
<accession>A0ABN6QII4</accession>
<dbReference type="PANTHER" id="PTHR43660:SF1">
    <property type="entry name" value="DIPEPTIDYL CARBOXYPEPTIDASE"/>
    <property type="match status" value="1"/>
</dbReference>
<keyword evidence="4 7" id="KW-0378">Hydrolase</keyword>
<evidence type="ECO:0000313" key="9">
    <source>
        <dbReference type="EMBL" id="BDL44365.1"/>
    </source>
</evidence>
<dbReference type="Proteomes" id="UP001062263">
    <property type="component" value="Chromosome"/>
</dbReference>
<protein>
    <submittedName>
        <fullName evidence="9">Oligopeptidase A</fullName>
    </submittedName>
</protein>